<evidence type="ECO:0000259" key="3">
    <source>
        <dbReference type="Pfam" id="PF01156"/>
    </source>
</evidence>
<dbReference type="EMBL" id="SJJY01000001">
    <property type="protein sequence ID" value="TCC26823.1"/>
    <property type="molecule type" value="Genomic_DNA"/>
</dbReference>
<dbReference type="PANTHER" id="PTHR12304">
    <property type="entry name" value="INOSINE-URIDINE PREFERRING NUCLEOSIDE HYDROLASE"/>
    <property type="match status" value="1"/>
</dbReference>
<dbReference type="PANTHER" id="PTHR12304:SF58">
    <property type="entry name" value="INOSINE_URIDINE-PREFERRING NUCLEOSIDE HYDROLASE DOMAIN-CONTAINING PROTEIN"/>
    <property type="match status" value="1"/>
</dbReference>
<evidence type="ECO:0000313" key="5">
    <source>
        <dbReference type="Proteomes" id="UP000292385"/>
    </source>
</evidence>
<dbReference type="Gene3D" id="3.90.245.10">
    <property type="entry name" value="Ribonucleoside hydrolase-like"/>
    <property type="match status" value="1"/>
</dbReference>
<feature type="domain" description="Inosine/uridine-preferring nucleoside hydrolase" evidence="3">
    <location>
        <begin position="102"/>
        <end position="405"/>
    </location>
</feature>
<dbReference type="Proteomes" id="UP000292385">
    <property type="component" value="Unassembled WGS sequence"/>
</dbReference>
<keyword evidence="1" id="KW-0378">Hydrolase</keyword>
<dbReference type="InterPro" id="IPR023186">
    <property type="entry name" value="IUNH"/>
</dbReference>
<reference evidence="4 5" key="1">
    <citation type="submission" date="2019-02" db="EMBL/GenBank/DDBJ databases">
        <title>Kribbella capetownensis sp. nov. and Kribbella speibonae sp. nov., isolated from soil.</title>
        <authorList>
            <person name="Curtis S.M."/>
            <person name="Norton I."/>
            <person name="Everest G.J."/>
            <person name="Meyers P.R."/>
        </authorList>
    </citation>
    <scope>NUCLEOTIDE SEQUENCE [LARGE SCALE GENOMIC DNA]</scope>
    <source>
        <strain evidence="4 5">SK5</strain>
    </source>
</reference>
<evidence type="ECO:0000313" key="4">
    <source>
        <dbReference type="EMBL" id="TCC26823.1"/>
    </source>
</evidence>
<sequence>MRCRVASETGRRPLRACDTVVGLTPACAATSPIWTRFMETPSSPCISICIPDDFIVSGPQPRCQGGRGCKLTQNFCICFACIVVPFHARRRTLGMAETQRQVVVDTDTGLDDAHSLLYLLAQPDIEILGLTSIFGNTTTEQAARNIAAVLDVADRDDIPVFRGAAAPLAGELCIDPRWHGIDGLGDRGLSRGDAVLQAESAADFLVRIANERPGQVDLHPLGPLTNVALALQRDPDLLSKFRSVVLMGGGGPYPPPGGLTLTDANSDHDRTAAEIVYTARNARNVVMVGVNVTLQALLNEHHYERLRSQAGRWPQFAATILDASNATYERVWGRRVSAAHDALASVILHRPEIATGWVEGPVTFTPTAGSFAVQVARTHDDRPLSFKTPDGPVVKAVTSFDYGEFVRVLMGALLRGRSDHTCCPVTMDC</sequence>
<evidence type="ECO:0000256" key="2">
    <source>
        <dbReference type="ARBA" id="ARBA00023295"/>
    </source>
</evidence>
<dbReference type="SUPFAM" id="SSF53590">
    <property type="entry name" value="Nucleoside hydrolase"/>
    <property type="match status" value="1"/>
</dbReference>
<keyword evidence="2" id="KW-0326">Glycosidase</keyword>
<name>A0ABY2AAU0_9ACTN</name>
<organism evidence="4 5">
    <name type="scientific">Kribbella speibonae</name>
    <dbReference type="NCBI Taxonomy" id="1572660"/>
    <lineage>
        <taxon>Bacteria</taxon>
        <taxon>Bacillati</taxon>
        <taxon>Actinomycetota</taxon>
        <taxon>Actinomycetes</taxon>
        <taxon>Propionibacteriales</taxon>
        <taxon>Kribbellaceae</taxon>
        <taxon>Kribbella</taxon>
    </lineage>
</organism>
<dbReference type="Pfam" id="PF01156">
    <property type="entry name" value="IU_nuc_hydro"/>
    <property type="match status" value="1"/>
</dbReference>
<comment type="caution">
    <text evidence="4">The sequence shown here is derived from an EMBL/GenBank/DDBJ whole genome shotgun (WGS) entry which is preliminary data.</text>
</comment>
<dbReference type="InterPro" id="IPR036452">
    <property type="entry name" value="Ribo_hydro-like"/>
</dbReference>
<keyword evidence="5" id="KW-1185">Reference proteome</keyword>
<evidence type="ECO:0000256" key="1">
    <source>
        <dbReference type="ARBA" id="ARBA00022801"/>
    </source>
</evidence>
<dbReference type="InterPro" id="IPR001910">
    <property type="entry name" value="Inosine/uridine_hydrolase_dom"/>
</dbReference>
<proteinExistence type="predicted"/>
<gene>
    <name evidence="4" type="ORF">E0H58_02060</name>
</gene>
<accession>A0ABY2AAU0</accession>
<protein>
    <recommendedName>
        <fullName evidence="3">Inosine/uridine-preferring nucleoside hydrolase domain-containing protein</fullName>
    </recommendedName>
</protein>